<evidence type="ECO:0000313" key="2">
    <source>
        <dbReference type="Proteomes" id="UP000255297"/>
    </source>
</evidence>
<dbReference type="EMBL" id="UGPB01000001">
    <property type="protein sequence ID" value="STY27854.1"/>
    <property type="molecule type" value="Genomic_DNA"/>
</dbReference>
<reference evidence="1 2" key="1">
    <citation type="submission" date="2018-06" db="EMBL/GenBank/DDBJ databases">
        <authorList>
            <consortium name="Pathogen Informatics"/>
            <person name="Doyle S."/>
        </authorList>
    </citation>
    <scope>NUCLEOTIDE SEQUENCE [LARGE SCALE GENOMIC DNA]</scope>
    <source>
        <strain evidence="1 2">NCTC11532</strain>
    </source>
</reference>
<accession>A0A378LM85</accession>
<keyword evidence="2" id="KW-1185">Reference proteome</keyword>
<name>A0A378LM85_9GAMM</name>
<dbReference type="Proteomes" id="UP000255297">
    <property type="component" value="Unassembled WGS sequence"/>
</dbReference>
<proteinExistence type="predicted"/>
<sequence length="92" mass="10204">MTLLMPTLPDFNCSFSPLSQRPRCVGSSVHLITGSRGQAAGRWDRGGMCSILNASNLLSSVSLKKDMFYPIYTPWASRGTLGQRRDVFNFKC</sequence>
<evidence type="ECO:0000313" key="1">
    <source>
        <dbReference type="EMBL" id="STY27854.1"/>
    </source>
</evidence>
<gene>
    <name evidence="1" type="ORF">NCTC11532_00015</name>
</gene>
<organism evidence="1 2">
    <name type="scientific">Legionella wadsworthii</name>
    <dbReference type="NCBI Taxonomy" id="28088"/>
    <lineage>
        <taxon>Bacteria</taxon>
        <taxon>Pseudomonadati</taxon>
        <taxon>Pseudomonadota</taxon>
        <taxon>Gammaproteobacteria</taxon>
        <taxon>Legionellales</taxon>
        <taxon>Legionellaceae</taxon>
        <taxon>Legionella</taxon>
    </lineage>
</organism>
<dbReference type="AlphaFoldDB" id="A0A378LM85"/>
<protein>
    <submittedName>
        <fullName evidence="1">Uncharacterized protein</fullName>
    </submittedName>
</protein>